<name>A0AAD5XYG6_9FUNG</name>
<evidence type="ECO:0000256" key="1">
    <source>
        <dbReference type="SAM" id="MobiDB-lite"/>
    </source>
</evidence>
<dbReference type="GO" id="GO:1902093">
    <property type="term" value="P:positive regulation of flagellated sperm motility"/>
    <property type="evidence" value="ECO:0007669"/>
    <property type="project" value="TreeGrafter"/>
</dbReference>
<comment type="caution">
    <text evidence="3">The sequence shown here is derived from an EMBL/GenBank/DDBJ whole genome shotgun (WGS) entry which is preliminary data.</text>
</comment>
<dbReference type="SUPFAM" id="SSF48371">
    <property type="entry name" value="ARM repeat"/>
    <property type="match status" value="1"/>
</dbReference>
<proteinExistence type="predicted"/>
<feature type="region of interest" description="Disordered" evidence="1">
    <location>
        <begin position="1"/>
        <end position="21"/>
    </location>
</feature>
<protein>
    <recommendedName>
        <fullName evidence="2">Cilia- and flagella-associated protein 69 ARM repeats domain-containing protein</fullName>
    </recommendedName>
</protein>
<dbReference type="PANTHER" id="PTHR14716">
    <property type="entry name" value="CILIA- AND FLAGELLA-ASSOCIATED PROTEIN 69"/>
    <property type="match status" value="1"/>
</dbReference>
<dbReference type="InterPro" id="IPR016024">
    <property type="entry name" value="ARM-type_fold"/>
</dbReference>
<feature type="domain" description="Cilia- and flagella-associated protein 69 ARM repeats" evidence="2">
    <location>
        <begin position="80"/>
        <end position="342"/>
    </location>
</feature>
<dbReference type="Proteomes" id="UP001211065">
    <property type="component" value="Unassembled WGS sequence"/>
</dbReference>
<reference evidence="3" key="1">
    <citation type="submission" date="2020-05" db="EMBL/GenBank/DDBJ databases">
        <title>Phylogenomic resolution of chytrid fungi.</title>
        <authorList>
            <person name="Stajich J.E."/>
            <person name="Amses K."/>
            <person name="Simmons R."/>
            <person name="Seto K."/>
            <person name="Myers J."/>
            <person name="Bonds A."/>
            <person name="Quandt C.A."/>
            <person name="Barry K."/>
            <person name="Liu P."/>
            <person name="Grigoriev I."/>
            <person name="Longcore J.E."/>
            <person name="James T.Y."/>
        </authorList>
    </citation>
    <scope>NUCLEOTIDE SEQUENCE</scope>
    <source>
        <strain evidence="3">JEL0476</strain>
    </source>
</reference>
<evidence type="ECO:0000313" key="3">
    <source>
        <dbReference type="EMBL" id="KAJ3225731.1"/>
    </source>
</evidence>
<keyword evidence="4" id="KW-1185">Reference proteome</keyword>
<dbReference type="PANTHER" id="PTHR14716:SF0">
    <property type="entry name" value="CILIA- AND FLAGELLA-ASSOCIATED PROTEIN 69"/>
    <property type="match status" value="1"/>
</dbReference>
<dbReference type="InterPro" id="IPR048733">
    <property type="entry name" value="CFA69_ARM_dom"/>
</dbReference>
<evidence type="ECO:0000313" key="4">
    <source>
        <dbReference type="Proteomes" id="UP001211065"/>
    </source>
</evidence>
<dbReference type="InterPro" id="IPR048732">
    <property type="entry name" value="CFA69"/>
</dbReference>
<dbReference type="AlphaFoldDB" id="A0AAD5XYG6"/>
<dbReference type="Pfam" id="PF21049">
    <property type="entry name" value="CFA69_ARM_rpt"/>
    <property type="match status" value="1"/>
</dbReference>
<accession>A0AAD5XYG6</accession>
<organism evidence="3 4">
    <name type="scientific">Clydaea vesicula</name>
    <dbReference type="NCBI Taxonomy" id="447962"/>
    <lineage>
        <taxon>Eukaryota</taxon>
        <taxon>Fungi</taxon>
        <taxon>Fungi incertae sedis</taxon>
        <taxon>Chytridiomycota</taxon>
        <taxon>Chytridiomycota incertae sedis</taxon>
        <taxon>Chytridiomycetes</taxon>
        <taxon>Lobulomycetales</taxon>
        <taxon>Lobulomycetaceae</taxon>
        <taxon>Clydaea</taxon>
    </lineage>
</organism>
<evidence type="ECO:0000259" key="2">
    <source>
        <dbReference type="Pfam" id="PF21049"/>
    </source>
</evidence>
<sequence length="401" mass="46413">MSMISNLHQHPLQPKSGNAKGKKFRNLMPIFTAAINKNFNNKVNFNEFEENQLQSAKQKLLKSQEKIKSENNPSVNKKIDYEKIFKLFNGKQTTFLFERHCSILEKLSKVYENGFPVDELKEITDLLKLTKKKIKTGGKELMKPLLKLIRICGMNFIKSNPYAEYSDEELNDIVNLITESSSMIEFNNTEILSCVTDNLFDSSQPSEIYKLEKTQVTNILLDYLNNYVNDSTQLEMILRVFSKFTAHSEIICHQIIDSNGLEIICKAVNNSDDMGIVTLFVDCIWNVVDSQYGKTASKILCQHDNLKIFSKIFENFSLNSNRTLKKQLRNEIGILILEISQKILISDFKIFKSEVEYNDEVEENNLIMNFKDVGLYDLIFKFLKSVEINNLSLNHYHFTVI</sequence>
<dbReference type="EMBL" id="JADGJW010000054">
    <property type="protein sequence ID" value="KAJ3225731.1"/>
    <property type="molecule type" value="Genomic_DNA"/>
</dbReference>
<gene>
    <name evidence="3" type="ORF">HK099_006344</name>
</gene>
<dbReference type="Gene3D" id="1.25.10.10">
    <property type="entry name" value="Leucine-rich Repeat Variant"/>
    <property type="match status" value="1"/>
</dbReference>
<dbReference type="GO" id="GO:0097730">
    <property type="term" value="C:non-motile cilium"/>
    <property type="evidence" value="ECO:0007669"/>
    <property type="project" value="TreeGrafter"/>
</dbReference>
<dbReference type="InterPro" id="IPR011989">
    <property type="entry name" value="ARM-like"/>
</dbReference>